<feature type="compositionally biased region" description="Basic and acidic residues" evidence="1">
    <location>
        <begin position="634"/>
        <end position="654"/>
    </location>
</feature>
<gene>
    <name evidence="2" type="ORF">E6O75_ATG10792</name>
</gene>
<feature type="compositionally biased region" description="Low complexity" evidence="1">
    <location>
        <begin position="7"/>
        <end position="21"/>
    </location>
</feature>
<feature type="compositionally biased region" description="Low complexity" evidence="1">
    <location>
        <begin position="136"/>
        <end position="145"/>
    </location>
</feature>
<evidence type="ECO:0000256" key="1">
    <source>
        <dbReference type="SAM" id="MobiDB-lite"/>
    </source>
</evidence>
<sequence>MWPNGKSFFSRSPTSSSISSSKNRAKDKEGEKEKEKEPGGNRKVKETASKTSLPMRPVERPRIHANTNRLATVPAHLRGSSPGMDRERETRGCEAVGGSETRRMESNSSPLLPSHPPAATGHHRRDETTSAPPPITVTTEETVLPIEEDRSGTLTGNQSEDDEPYSESDAKMSLNSLVRPPPPGFEKDYLLKKNMGIKEEEEEITISTESMGEAFMQLFHSQPTSVKAKIKKDLITQKREYVTRYRQFHHADRTEDIRLVNSIPPPAEETEATETGDTAKDIQTDLTPSEYHAAHKLLARKRSDWHLRKYMLFDSPAYKTHIADLRKRHGDPSNRDNCLEFFFGIVLSAWVVGVEGADAGLEEGSRASREKLEWTPRILQKREELIEHGIYSRENREEDGRGALYSVSGPAVRKRKLARAEENLVARDVCLNPNLDLKRGDGGSERRNFERMSPRPELRMRRGRTESMAVTVGGTPERDYSTLDDVGLGHLSAERLAGFGVDSPRSEASERDDAHVDALRFALSGLSNLQQHQNQHPQQHPHAHQPKIPAQTSTSPLTMSVKPPAKQENTRIPPKNPRRQTKTWEPISTTDLHRESLDRDHQKARRDPRGDQSGSDSDDNNNSEDSTSDIQTTDPRERLSEAEIEEARRIVEHAKAKKKKRGEERERAELERGMDRTNVEKSFRGRRFF</sequence>
<dbReference type="AlphaFoldDB" id="A0A4Z1P5V7"/>
<evidence type="ECO:0000313" key="2">
    <source>
        <dbReference type="EMBL" id="TID21999.1"/>
    </source>
</evidence>
<protein>
    <submittedName>
        <fullName evidence="2">Uncharacterized protein</fullName>
    </submittedName>
</protein>
<organism evidence="2 3">
    <name type="scientific">Venturia nashicola</name>
    <dbReference type="NCBI Taxonomy" id="86259"/>
    <lineage>
        <taxon>Eukaryota</taxon>
        <taxon>Fungi</taxon>
        <taxon>Dikarya</taxon>
        <taxon>Ascomycota</taxon>
        <taxon>Pezizomycotina</taxon>
        <taxon>Dothideomycetes</taxon>
        <taxon>Pleosporomycetidae</taxon>
        <taxon>Venturiales</taxon>
        <taxon>Venturiaceae</taxon>
        <taxon>Venturia</taxon>
    </lineage>
</organism>
<accession>A0A4Z1P5V7</accession>
<feature type="compositionally biased region" description="Basic and acidic residues" evidence="1">
    <location>
        <begin position="24"/>
        <end position="48"/>
    </location>
</feature>
<dbReference type="OrthoDB" id="10551599at2759"/>
<feature type="region of interest" description="Disordered" evidence="1">
    <location>
        <begin position="529"/>
        <end position="672"/>
    </location>
</feature>
<dbReference type="Proteomes" id="UP000298493">
    <property type="component" value="Unassembled WGS sequence"/>
</dbReference>
<feature type="compositionally biased region" description="Basic and acidic residues" evidence="1">
    <location>
        <begin position="591"/>
        <end position="610"/>
    </location>
</feature>
<feature type="compositionally biased region" description="Basic and acidic residues" evidence="1">
    <location>
        <begin position="661"/>
        <end position="672"/>
    </location>
</feature>
<name>A0A4Z1P5V7_9PEZI</name>
<feature type="region of interest" description="Disordered" evidence="1">
    <location>
        <begin position="441"/>
        <end position="461"/>
    </location>
</feature>
<feature type="region of interest" description="Disordered" evidence="1">
    <location>
        <begin position="1"/>
        <end position="187"/>
    </location>
</feature>
<dbReference type="EMBL" id="SNSC02000008">
    <property type="protein sequence ID" value="TID21999.1"/>
    <property type="molecule type" value="Genomic_DNA"/>
</dbReference>
<comment type="caution">
    <text evidence="2">The sequence shown here is derived from an EMBL/GenBank/DDBJ whole genome shotgun (WGS) entry which is preliminary data.</text>
</comment>
<evidence type="ECO:0000313" key="3">
    <source>
        <dbReference type="Proteomes" id="UP000298493"/>
    </source>
</evidence>
<proteinExistence type="predicted"/>
<keyword evidence="3" id="KW-1185">Reference proteome</keyword>
<reference evidence="2 3" key="1">
    <citation type="submission" date="2019-04" db="EMBL/GenBank/DDBJ databases">
        <title>High contiguity whole genome sequence and gene annotation resource for two Venturia nashicola isolates.</title>
        <authorList>
            <person name="Prokchorchik M."/>
            <person name="Won K."/>
            <person name="Lee Y."/>
            <person name="Choi E.D."/>
            <person name="Segonzac C."/>
            <person name="Sohn K.H."/>
        </authorList>
    </citation>
    <scope>NUCLEOTIDE SEQUENCE [LARGE SCALE GENOMIC DNA]</scope>
    <source>
        <strain evidence="2 3">PRI2</strain>
    </source>
</reference>